<dbReference type="Gene3D" id="4.10.1290.10">
    <property type="entry name" value="Tumor necrosis factor receptor superfamily"/>
    <property type="match status" value="1"/>
</dbReference>
<feature type="domain" description="BCMA TALL-1 binding" evidence="2">
    <location>
        <begin position="5"/>
        <end position="40"/>
    </location>
</feature>
<dbReference type="PANTHER" id="PTHR20437:SF0">
    <property type="entry name" value="TUMOR NECROSIS FACTOR RECEPTOR SUPERFAMILY MEMBER 17"/>
    <property type="match status" value="1"/>
</dbReference>
<proteinExistence type="predicted"/>
<feature type="transmembrane region" description="Helical" evidence="1">
    <location>
        <begin position="50"/>
        <end position="73"/>
    </location>
</feature>
<reference evidence="3" key="1">
    <citation type="submission" date="2025-08" db="UniProtKB">
        <authorList>
            <consortium name="Ensembl"/>
        </authorList>
    </citation>
    <scope>IDENTIFICATION</scope>
</reference>
<protein>
    <recommendedName>
        <fullName evidence="2">BCMA TALL-1 binding domain-containing protein</fullName>
    </recommendedName>
</protein>
<evidence type="ECO:0000313" key="3">
    <source>
        <dbReference type="Ensembl" id="ENSLLEP00000026079.1"/>
    </source>
</evidence>
<evidence type="ECO:0000259" key="2">
    <source>
        <dbReference type="Pfam" id="PF09257"/>
    </source>
</evidence>
<sequence length="174" mass="19667">MAAHCSSNQYFDILIQACKPCDLRCKSNPPLRCQSFCSTSDDGSHGKDAWVIWLVLALGLVLIPTLFMITVMYRRRRIKEQKLKMHEDSEIPTQIEKEAKDPVLKSYSCDEVRTPVWQNEEVEVRVRDYCDKALSDYLFPLPAIEEGAAILVTTKTSVCCNPGAGVKCDAFVEM</sequence>
<dbReference type="Proteomes" id="UP000694569">
    <property type="component" value="Unplaced"/>
</dbReference>
<organism evidence="3 4">
    <name type="scientific">Leptobrachium leishanense</name>
    <name type="common">Leishan spiny toad</name>
    <dbReference type="NCBI Taxonomy" id="445787"/>
    <lineage>
        <taxon>Eukaryota</taxon>
        <taxon>Metazoa</taxon>
        <taxon>Chordata</taxon>
        <taxon>Craniata</taxon>
        <taxon>Vertebrata</taxon>
        <taxon>Euteleostomi</taxon>
        <taxon>Amphibia</taxon>
        <taxon>Batrachia</taxon>
        <taxon>Anura</taxon>
        <taxon>Pelobatoidea</taxon>
        <taxon>Megophryidae</taxon>
        <taxon>Leptobrachium</taxon>
    </lineage>
</organism>
<dbReference type="GO" id="GO:0038023">
    <property type="term" value="F:signaling receptor activity"/>
    <property type="evidence" value="ECO:0007669"/>
    <property type="project" value="InterPro"/>
</dbReference>
<dbReference type="SUPFAM" id="SSF57586">
    <property type="entry name" value="TNF receptor-like"/>
    <property type="match status" value="1"/>
</dbReference>
<evidence type="ECO:0000313" key="4">
    <source>
        <dbReference type="Proteomes" id="UP000694569"/>
    </source>
</evidence>
<keyword evidence="1" id="KW-0472">Membrane</keyword>
<keyword evidence="1" id="KW-1133">Transmembrane helix</keyword>
<dbReference type="InterPro" id="IPR015337">
    <property type="entry name" value="BCMA_Tall-1-bd"/>
</dbReference>
<dbReference type="AlphaFoldDB" id="A0A8C5PPN3"/>
<accession>A0A8C5PPN3</accession>
<dbReference type="InterPro" id="IPR043521">
    <property type="entry name" value="TNFR_13C/17"/>
</dbReference>
<dbReference type="Ensembl" id="ENSLLET00000027077.1">
    <property type="protein sequence ID" value="ENSLLEP00000026079.1"/>
    <property type="gene ID" value="ENSLLEG00000016497.1"/>
</dbReference>
<dbReference type="Pfam" id="PF09257">
    <property type="entry name" value="BCMA-Tall_bind"/>
    <property type="match status" value="1"/>
</dbReference>
<reference evidence="3" key="2">
    <citation type="submission" date="2025-09" db="UniProtKB">
        <authorList>
            <consortium name="Ensembl"/>
        </authorList>
    </citation>
    <scope>IDENTIFICATION</scope>
</reference>
<evidence type="ECO:0000256" key="1">
    <source>
        <dbReference type="SAM" id="Phobius"/>
    </source>
</evidence>
<dbReference type="GeneTree" id="ENSGT01010000228305"/>
<keyword evidence="4" id="KW-1185">Reference proteome</keyword>
<dbReference type="GO" id="GO:0033209">
    <property type="term" value="P:tumor necrosis factor-mediated signaling pathway"/>
    <property type="evidence" value="ECO:0007669"/>
    <property type="project" value="InterPro"/>
</dbReference>
<keyword evidence="1" id="KW-0812">Transmembrane</keyword>
<dbReference type="PANTHER" id="PTHR20437">
    <property type="entry name" value="TUMOR NECROSIS FACTOR RECEPTOR SUBFAMILY MEMBER 13/17"/>
    <property type="match status" value="1"/>
</dbReference>
<name>A0A8C5PPN3_9ANUR</name>